<organism evidence="1 2">
    <name type="scientific">Clostridium cavendishii DSM 21758</name>
    <dbReference type="NCBI Taxonomy" id="1121302"/>
    <lineage>
        <taxon>Bacteria</taxon>
        <taxon>Bacillati</taxon>
        <taxon>Bacillota</taxon>
        <taxon>Clostridia</taxon>
        <taxon>Eubacteriales</taxon>
        <taxon>Clostridiaceae</taxon>
        <taxon>Clostridium</taxon>
    </lineage>
</organism>
<gene>
    <name evidence="1" type="ORF">SAMN02745163_03718</name>
</gene>
<dbReference type="STRING" id="1121302.SAMN02745163_03718"/>
<dbReference type="RefSeq" id="WP_072991545.1">
    <property type="nucleotide sequence ID" value="NZ_FQZB01000016.1"/>
</dbReference>
<evidence type="ECO:0000313" key="2">
    <source>
        <dbReference type="Proteomes" id="UP000184310"/>
    </source>
</evidence>
<dbReference type="EMBL" id="FQZB01000016">
    <property type="protein sequence ID" value="SHK38168.1"/>
    <property type="molecule type" value="Genomic_DNA"/>
</dbReference>
<sequence length="62" mass="7331">MKCSIREQLKISCTKDEFNEALDMTMDYIKFNNIRFGKRTNIDQVISLVETSILIVRRCEND</sequence>
<dbReference type="Proteomes" id="UP000184310">
    <property type="component" value="Unassembled WGS sequence"/>
</dbReference>
<accession>A0A1M6S0T0</accession>
<evidence type="ECO:0000313" key="1">
    <source>
        <dbReference type="EMBL" id="SHK38168.1"/>
    </source>
</evidence>
<reference evidence="1 2" key="1">
    <citation type="submission" date="2016-11" db="EMBL/GenBank/DDBJ databases">
        <authorList>
            <person name="Jaros S."/>
            <person name="Januszkiewicz K."/>
            <person name="Wedrychowicz H."/>
        </authorList>
    </citation>
    <scope>NUCLEOTIDE SEQUENCE [LARGE SCALE GENOMIC DNA]</scope>
    <source>
        <strain evidence="1 2">DSM 21758</strain>
    </source>
</reference>
<name>A0A1M6S0T0_9CLOT</name>
<dbReference type="OrthoDB" id="1922248at2"/>
<proteinExistence type="predicted"/>
<protein>
    <submittedName>
        <fullName evidence="1">Uncharacterized protein</fullName>
    </submittedName>
</protein>
<dbReference type="AlphaFoldDB" id="A0A1M6S0T0"/>
<keyword evidence="2" id="KW-1185">Reference proteome</keyword>